<keyword evidence="1" id="KW-1133">Transmembrane helix</keyword>
<comment type="caution">
    <text evidence="2">The sequence shown here is derived from an EMBL/GenBank/DDBJ whole genome shotgun (WGS) entry which is preliminary data.</text>
</comment>
<feature type="transmembrane region" description="Helical" evidence="1">
    <location>
        <begin position="151"/>
        <end position="167"/>
    </location>
</feature>
<dbReference type="RefSeq" id="WP_059223145.1">
    <property type="nucleotide sequence ID" value="NZ_LMVH01000003.1"/>
</dbReference>
<keyword evidence="1" id="KW-0472">Membrane</keyword>
<keyword evidence="1" id="KW-0812">Transmembrane</keyword>
<dbReference type="EMBL" id="LMVH01000003">
    <property type="protein sequence ID" value="KUL97567.1"/>
    <property type="molecule type" value="Genomic_DNA"/>
</dbReference>
<organism evidence="2 3">
    <name type="scientific">Fusobacterium nucleatum subsp. nucleatum</name>
    <dbReference type="NCBI Taxonomy" id="76856"/>
    <lineage>
        <taxon>Bacteria</taxon>
        <taxon>Fusobacteriati</taxon>
        <taxon>Fusobacteriota</taxon>
        <taxon>Fusobacteriia</taxon>
        <taxon>Fusobacteriales</taxon>
        <taxon>Fusobacteriaceae</taxon>
        <taxon>Fusobacterium</taxon>
    </lineage>
</organism>
<accession>A0A117MVR9</accession>
<protein>
    <submittedName>
        <fullName evidence="2">Guanine permease</fullName>
    </submittedName>
</protein>
<proteinExistence type="predicted"/>
<evidence type="ECO:0000313" key="2">
    <source>
        <dbReference type="EMBL" id="KUL97567.1"/>
    </source>
</evidence>
<sequence length="355" mass="36796">MTVNDVLAALGVVLNGIPQALLAVTYGFASIPTAFGFIVGAVACLLYGSAIPISFQAETIALAGMLGKDIRERLSIILFSGITMVILGLTGTLSTIVNFAGSTIINAMMAGVGIMLTRIALSGLKESRIVTASSIVSAFITYFFFGQNLVYTIVVCVIFSSLVANIFKINFGGGIIENYKKIEIKKPIINLSVIRGALALACLTIGANIAFGNITASMTGKYEANIDHLTIYSGLADAASSLFGGGPVEAIISATAAAPNPLTSGVLMMAIMAVILFFGLLPKISKYIPGHSVHGFLFILGAIVTVPTNASLAFSGGTPQDYVVAATAMTVTAANDPFIGLLVALVVKYIFVFIG</sequence>
<gene>
    <name evidence="2" type="ORF">RO03_11245</name>
</gene>
<feature type="transmembrane region" description="Helical" evidence="1">
    <location>
        <begin position="262"/>
        <end position="281"/>
    </location>
</feature>
<feature type="transmembrane region" description="Helical" evidence="1">
    <location>
        <begin position="337"/>
        <end position="354"/>
    </location>
</feature>
<feature type="transmembrane region" description="Helical" evidence="1">
    <location>
        <begin position="103"/>
        <end position="121"/>
    </location>
</feature>
<reference evidence="2 3" key="1">
    <citation type="submission" date="2015-10" db="EMBL/GenBank/DDBJ databases">
        <authorList>
            <person name="Gilbert D.G."/>
        </authorList>
    </citation>
    <scope>NUCLEOTIDE SEQUENCE [LARGE SCALE GENOMIC DNA]</scope>
    <source>
        <strain evidence="2 3">ChDC F311</strain>
    </source>
</reference>
<dbReference type="OrthoDB" id="85542at2"/>
<name>A0A117MVR9_FUSNC</name>
<evidence type="ECO:0000256" key="1">
    <source>
        <dbReference type="SAM" id="Phobius"/>
    </source>
</evidence>
<feature type="transmembrane region" description="Helical" evidence="1">
    <location>
        <begin position="76"/>
        <end position="97"/>
    </location>
</feature>
<evidence type="ECO:0000313" key="3">
    <source>
        <dbReference type="Proteomes" id="UP000054800"/>
    </source>
</evidence>
<feature type="transmembrane region" description="Helical" evidence="1">
    <location>
        <begin position="33"/>
        <end position="55"/>
    </location>
</feature>
<feature type="transmembrane region" description="Helical" evidence="1">
    <location>
        <begin position="188"/>
        <end position="211"/>
    </location>
</feature>
<feature type="transmembrane region" description="Helical" evidence="1">
    <location>
        <begin position="293"/>
        <end position="317"/>
    </location>
</feature>
<dbReference type="AlphaFoldDB" id="A0A117MVR9"/>
<feature type="transmembrane region" description="Helical" evidence="1">
    <location>
        <begin position="128"/>
        <end position="145"/>
    </location>
</feature>
<dbReference type="Proteomes" id="UP000054800">
    <property type="component" value="Unassembled WGS sequence"/>
</dbReference>